<name>A0A8H7LAZ3_9ASCO</name>
<proteinExistence type="predicted"/>
<evidence type="ECO:0000256" key="2">
    <source>
        <dbReference type="SAM" id="Phobius"/>
    </source>
</evidence>
<keyword evidence="2" id="KW-0812">Transmembrane</keyword>
<dbReference type="AlphaFoldDB" id="A0A8H7LAZ3"/>
<keyword evidence="4" id="KW-1185">Reference proteome</keyword>
<protein>
    <submittedName>
        <fullName evidence="3">Uncharacterized protein</fullName>
    </submittedName>
</protein>
<reference evidence="3" key="1">
    <citation type="submission" date="2020-10" db="EMBL/GenBank/DDBJ databases">
        <title>The Whole-Genome Sequence of Metschnikowia persimmonesis, a Novel Endophytic Yeast Species Isolated from Medicinal Plant Diospyros kaki Thumb.</title>
        <authorList>
            <person name="Rahmat E."/>
            <person name="Kang Y."/>
        </authorList>
    </citation>
    <scope>NUCLEOTIDE SEQUENCE</scope>
    <source>
        <strain evidence="3">KIOM G15050</strain>
    </source>
</reference>
<feature type="transmembrane region" description="Helical" evidence="2">
    <location>
        <begin position="47"/>
        <end position="67"/>
    </location>
</feature>
<keyword evidence="2" id="KW-1133">Transmembrane helix</keyword>
<accession>A0A8H7LAZ3</accession>
<dbReference type="Proteomes" id="UP000649328">
    <property type="component" value="Unassembled WGS sequence"/>
</dbReference>
<dbReference type="EMBL" id="JACBPP010000006">
    <property type="protein sequence ID" value="KAF8000915.1"/>
    <property type="molecule type" value="Genomic_DNA"/>
</dbReference>
<feature type="region of interest" description="Disordered" evidence="1">
    <location>
        <begin position="22"/>
        <end position="42"/>
    </location>
</feature>
<comment type="caution">
    <text evidence="3">The sequence shown here is derived from an EMBL/GenBank/DDBJ whole genome shotgun (WGS) entry which is preliminary data.</text>
</comment>
<gene>
    <name evidence="3" type="ORF">HF325_004704</name>
</gene>
<evidence type="ECO:0000313" key="4">
    <source>
        <dbReference type="Proteomes" id="UP000649328"/>
    </source>
</evidence>
<evidence type="ECO:0000313" key="3">
    <source>
        <dbReference type="EMBL" id="KAF8000915.1"/>
    </source>
</evidence>
<organism evidence="3 4">
    <name type="scientific">Metschnikowia pulcherrima</name>
    <dbReference type="NCBI Taxonomy" id="27326"/>
    <lineage>
        <taxon>Eukaryota</taxon>
        <taxon>Fungi</taxon>
        <taxon>Dikarya</taxon>
        <taxon>Ascomycota</taxon>
        <taxon>Saccharomycotina</taxon>
        <taxon>Pichiomycetes</taxon>
        <taxon>Metschnikowiaceae</taxon>
        <taxon>Metschnikowia</taxon>
    </lineage>
</organism>
<keyword evidence="2" id="KW-0472">Membrane</keyword>
<sequence>MLFNIRSTPQLAKQLRCLSRPTIRSVRHNSSTSRQGSAEKRNLESPYVNQPVVFGIIAVMVAGGYFINRYHQSKAPDTIKEK</sequence>
<evidence type="ECO:0000256" key="1">
    <source>
        <dbReference type="SAM" id="MobiDB-lite"/>
    </source>
</evidence>